<accession>A0A931G233</accession>
<dbReference type="InterPro" id="IPR000424">
    <property type="entry name" value="Primosome_PriB/ssb"/>
</dbReference>
<dbReference type="Proteomes" id="UP000598146">
    <property type="component" value="Unassembled WGS sequence"/>
</dbReference>
<dbReference type="InterPro" id="IPR012340">
    <property type="entry name" value="NA-bd_OB-fold"/>
</dbReference>
<dbReference type="Gene3D" id="2.40.50.140">
    <property type="entry name" value="Nucleic acid-binding proteins"/>
    <property type="match status" value="1"/>
</dbReference>
<proteinExistence type="predicted"/>
<reference evidence="4" key="1">
    <citation type="submission" date="2020-11" db="EMBL/GenBank/DDBJ databases">
        <title>Isolation and identification of active actinomycetes.</title>
        <authorList>
            <person name="Sun X."/>
        </authorList>
    </citation>
    <scope>NUCLEOTIDE SEQUENCE</scope>
    <source>
        <strain evidence="4">NEAU-A11</strain>
    </source>
</reference>
<evidence type="ECO:0000256" key="2">
    <source>
        <dbReference type="PROSITE-ProRule" id="PRU00252"/>
    </source>
</evidence>
<evidence type="ECO:0000313" key="5">
    <source>
        <dbReference type="Proteomes" id="UP000598146"/>
    </source>
</evidence>
<sequence>MFETNIVVVGNVLTAPEWRRTNSSNSLVANFKIASTARRYDRETGRWVDGNSMRVRVSAWRRLAEGVASSITVGDPVIVYGRIYTRDWVDEEKNHRVSYEMEAFAIGHDLGRGRSRFYRNKPTPANSMIEGPDADAIVGGEPTITVGESEVPVAYGDGLPERHPEEEAPTFLEVVADLEEEPAFTEPESAPAEPEPDAPTVETRRSRRGTRREPVPA</sequence>
<name>A0A931G233_9ACTN</name>
<organism evidence="4 5">
    <name type="scientific">Actinoplanes aureus</name>
    <dbReference type="NCBI Taxonomy" id="2792083"/>
    <lineage>
        <taxon>Bacteria</taxon>
        <taxon>Bacillati</taxon>
        <taxon>Actinomycetota</taxon>
        <taxon>Actinomycetes</taxon>
        <taxon>Micromonosporales</taxon>
        <taxon>Micromonosporaceae</taxon>
        <taxon>Actinoplanes</taxon>
    </lineage>
</organism>
<dbReference type="SUPFAM" id="SSF50249">
    <property type="entry name" value="Nucleic acid-binding proteins"/>
    <property type="match status" value="1"/>
</dbReference>
<dbReference type="EMBL" id="JADQTO010000029">
    <property type="protein sequence ID" value="MBG0567705.1"/>
    <property type="molecule type" value="Genomic_DNA"/>
</dbReference>
<evidence type="ECO:0000256" key="1">
    <source>
        <dbReference type="ARBA" id="ARBA00023125"/>
    </source>
</evidence>
<keyword evidence="1 2" id="KW-0238">DNA-binding</keyword>
<evidence type="ECO:0000313" key="4">
    <source>
        <dbReference type="EMBL" id="MBG0567705.1"/>
    </source>
</evidence>
<dbReference type="Pfam" id="PF00436">
    <property type="entry name" value="SSB"/>
    <property type="match status" value="1"/>
</dbReference>
<dbReference type="AlphaFoldDB" id="A0A931G233"/>
<dbReference type="CDD" id="cd04496">
    <property type="entry name" value="SSB_OBF"/>
    <property type="match status" value="1"/>
</dbReference>
<gene>
    <name evidence="4" type="ORF">I4J89_40305</name>
</gene>
<feature type="region of interest" description="Disordered" evidence="3">
    <location>
        <begin position="178"/>
        <end position="217"/>
    </location>
</feature>
<keyword evidence="5" id="KW-1185">Reference proteome</keyword>
<evidence type="ECO:0000256" key="3">
    <source>
        <dbReference type="SAM" id="MobiDB-lite"/>
    </source>
</evidence>
<dbReference type="PROSITE" id="PS50935">
    <property type="entry name" value="SSB"/>
    <property type="match status" value="1"/>
</dbReference>
<comment type="caution">
    <text evidence="4">The sequence shown here is derived from an EMBL/GenBank/DDBJ whole genome shotgun (WGS) entry which is preliminary data.</text>
</comment>
<dbReference type="RefSeq" id="WP_196419478.1">
    <property type="nucleotide sequence ID" value="NZ_JADQTO010000029.1"/>
</dbReference>
<protein>
    <submittedName>
        <fullName evidence="4">Single-stranded DNA-binding protein</fullName>
    </submittedName>
</protein>
<dbReference type="GO" id="GO:0003697">
    <property type="term" value="F:single-stranded DNA binding"/>
    <property type="evidence" value="ECO:0007669"/>
    <property type="project" value="InterPro"/>
</dbReference>